<evidence type="ECO:0000256" key="8">
    <source>
        <dbReference type="ARBA" id="ARBA00022889"/>
    </source>
</evidence>
<evidence type="ECO:0000256" key="11">
    <source>
        <dbReference type="ARBA" id="ARBA00023136"/>
    </source>
</evidence>
<evidence type="ECO:0000313" key="17">
    <source>
        <dbReference type="EMBL" id="CEK91004.1"/>
    </source>
</evidence>
<evidence type="ECO:0000313" key="19">
    <source>
        <dbReference type="EMBL" id="CEK91006.1"/>
    </source>
</evidence>
<dbReference type="PROSITE" id="PS00243">
    <property type="entry name" value="I_EGF_1"/>
    <property type="match status" value="2"/>
</dbReference>
<dbReference type="Pfam" id="PF00362">
    <property type="entry name" value="Integrin_beta"/>
    <property type="match status" value="1"/>
</dbReference>
<keyword evidence="9" id="KW-1133">Transmembrane helix</keyword>
<evidence type="ECO:0000256" key="1">
    <source>
        <dbReference type="ARBA" id="ARBA00004251"/>
    </source>
</evidence>
<dbReference type="PANTHER" id="PTHR10082:SF60">
    <property type="entry name" value="INTEGRIN BETA-PS"/>
    <property type="match status" value="1"/>
</dbReference>
<keyword evidence="12" id="KW-1015">Disulfide bond</keyword>
<evidence type="ECO:0000313" key="18">
    <source>
        <dbReference type="EMBL" id="CEK91005.1"/>
    </source>
</evidence>
<proteinExistence type="inferred from homology"/>
<evidence type="ECO:0000256" key="5">
    <source>
        <dbReference type="ARBA" id="ARBA00022692"/>
    </source>
</evidence>
<dbReference type="FunFam" id="2.10.25.10:FF:000036">
    <property type="entry name" value="Integrin beta"/>
    <property type="match status" value="1"/>
</dbReference>
<dbReference type="GO" id="GO:0007160">
    <property type="term" value="P:cell-matrix adhesion"/>
    <property type="evidence" value="ECO:0007669"/>
    <property type="project" value="TreeGrafter"/>
</dbReference>
<dbReference type="Gene3D" id="3.40.50.410">
    <property type="entry name" value="von Willebrand factor, type A domain"/>
    <property type="match status" value="1"/>
</dbReference>
<dbReference type="InterPro" id="IPR040622">
    <property type="entry name" value="EGF_integrin_1"/>
</dbReference>
<sequence>MYIYCFILAVLFFTECQAQCQGNTCGECISTHYNCAWCKKTNFTANRCQSKGLLLTSGCEDALIDSPQPSLITTENEMVRDSSSQNDNAVQIQPQRVKINTRTRAEHKLTMTFRAANNFPIDIYFLFDNSYSMKDQIKNLAALANDIGQSISTISTNYLMGYGIFQDKVALPYTDTNYEKVKNPCRSQGIKCAPPFEFKHILNMTKNIKEFKEQVEKTEVTGNIDFPEGSIDALVQAIACKSIGWRDVGRKLLIFASNDRFHLAGDGRLAGIAIPNDGKCHLDGAGKYTKELQHDYPSVSQLTDIAEKNEVHIIFAVTQDQVDLFKQLSKRISQSKVERLYNPSDAGRDNIKDIIETKYKEMVSEVEIVHTPVKGVDLKIKAISDICEKKGTNQCKGLSIGTSIRFDVEVIVTECPSNPQDRKKEITIYPESMSNDKLVLDIEIVCECGCNDDQTTWEINSNICNAGNGTLKCGICDCHKDRFGKFCECDSSELGSSNSGCVRPGVNSTVQCSGSGTCECGVCKCFEGFSGTHCECNDKACGNFRREICGGTNGRCVCGNCVCQSEYYGNACECPKSNTSCIYDEKVCNNAGTCECGECKCTIAGYTGKQCENCVLCGDTVCESTNYRRCAECAFLKKDKDCFKDCPETSLVTTLENVQGSAVCSIKQDDGCFLFSVLLVLHLKQM</sequence>
<dbReference type="GO" id="GO:0098609">
    <property type="term" value="P:cell-cell adhesion"/>
    <property type="evidence" value="ECO:0007669"/>
    <property type="project" value="TreeGrafter"/>
</dbReference>
<feature type="chain" id="PRO_5007391536" description="Integrin beta" evidence="15">
    <location>
        <begin position="19"/>
        <end position="686"/>
    </location>
</feature>
<dbReference type="SMART" id="SM00187">
    <property type="entry name" value="INB"/>
    <property type="match status" value="1"/>
</dbReference>
<comment type="subcellular location">
    <subcellularLocation>
        <location evidence="1 14">Cell membrane</location>
        <topology evidence="1 14">Single-pass type I membrane protein</topology>
    </subcellularLocation>
</comment>
<dbReference type="Pfam" id="PF07974">
    <property type="entry name" value="EGF_2"/>
    <property type="match status" value="1"/>
</dbReference>
<evidence type="ECO:0000256" key="2">
    <source>
        <dbReference type="ARBA" id="ARBA00007449"/>
    </source>
</evidence>
<evidence type="ECO:0000256" key="12">
    <source>
        <dbReference type="ARBA" id="ARBA00023157"/>
    </source>
</evidence>
<dbReference type="AlphaFoldDB" id="A0A0B7BCG4"/>
<dbReference type="PANTHER" id="PTHR10082">
    <property type="entry name" value="INTEGRIN BETA SUBUNIT"/>
    <property type="match status" value="1"/>
</dbReference>
<keyword evidence="11" id="KW-0472">Membrane</keyword>
<keyword evidence="7" id="KW-0677">Repeat</keyword>
<evidence type="ECO:0000256" key="9">
    <source>
        <dbReference type="ARBA" id="ARBA00022989"/>
    </source>
</evidence>
<dbReference type="SUPFAM" id="SSF53300">
    <property type="entry name" value="vWA-like"/>
    <property type="match status" value="1"/>
</dbReference>
<reference evidence="17" key="1">
    <citation type="submission" date="2014-12" db="EMBL/GenBank/DDBJ databases">
        <title>Insight into the proteome of Arion vulgaris.</title>
        <authorList>
            <person name="Aradska J."/>
            <person name="Bulat T."/>
            <person name="Smidak R."/>
            <person name="Sarate P."/>
            <person name="Gangsoo J."/>
            <person name="Sialana F."/>
            <person name="Bilban M."/>
            <person name="Lubec G."/>
        </authorList>
    </citation>
    <scope>NUCLEOTIDE SEQUENCE</scope>
    <source>
        <tissue evidence="17">Skin</tissue>
    </source>
</reference>
<dbReference type="GO" id="GO:0033627">
    <property type="term" value="P:cell adhesion mediated by integrin"/>
    <property type="evidence" value="ECO:0007669"/>
    <property type="project" value="TreeGrafter"/>
</dbReference>
<dbReference type="EMBL" id="HACG01044141">
    <property type="protein sequence ID" value="CEK91006.1"/>
    <property type="molecule type" value="Transcribed_RNA"/>
</dbReference>
<dbReference type="Gene3D" id="2.10.25.10">
    <property type="entry name" value="Laminin"/>
    <property type="match status" value="3"/>
</dbReference>
<dbReference type="SUPFAM" id="SSF69179">
    <property type="entry name" value="Integrin domains"/>
    <property type="match status" value="1"/>
</dbReference>
<evidence type="ECO:0000256" key="6">
    <source>
        <dbReference type="ARBA" id="ARBA00022729"/>
    </source>
</evidence>
<evidence type="ECO:0000256" key="10">
    <source>
        <dbReference type="ARBA" id="ARBA00023037"/>
    </source>
</evidence>
<evidence type="ECO:0000256" key="13">
    <source>
        <dbReference type="ARBA" id="ARBA00023180"/>
    </source>
</evidence>
<dbReference type="PRINTS" id="PR01186">
    <property type="entry name" value="INTEGRINB"/>
</dbReference>
<gene>
    <name evidence="17" type="primary">ORF180425</name>
    <name evidence="18" type="synonym">ORF180430</name>
    <name evidence="19" type="synonym">ORF180435</name>
</gene>
<dbReference type="SUPFAM" id="SSF103575">
    <property type="entry name" value="Plexin repeat"/>
    <property type="match status" value="1"/>
</dbReference>
<evidence type="ECO:0000256" key="14">
    <source>
        <dbReference type="RuleBase" id="RU000633"/>
    </source>
</evidence>
<dbReference type="InterPro" id="IPR013111">
    <property type="entry name" value="EGF_extracell"/>
</dbReference>
<evidence type="ECO:0000256" key="3">
    <source>
        <dbReference type="ARBA" id="ARBA00022475"/>
    </source>
</evidence>
<dbReference type="Gene3D" id="3.30.1680.10">
    <property type="entry name" value="ligand-binding face of the semaphorins, domain 2"/>
    <property type="match status" value="1"/>
</dbReference>
<keyword evidence="8 14" id="KW-0130">Cell adhesion</keyword>
<keyword evidence="3" id="KW-1003">Cell membrane</keyword>
<keyword evidence="10 14" id="KW-0401">Integrin</keyword>
<dbReference type="GO" id="GO:0005178">
    <property type="term" value="F:integrin binding"/>
    <property type="evidence" value="ECO:0007669"/>
    <property type="project" value="TreeGrafter"/>
</dbReference>
<dbReference type="InterPro" id="IPR015812">
    <property type="entry name" value="Integrin_bsu"/>
</dbReference>
<accession>A0A0B7BCG4</accession>
<dbReference type="InterPro" id="IPR002369">
    <property type="entry name" value="Integrin_bsu_VWA"/>
</dbReference>
<dbReference type="FunFam" id="3.40.50.410:FF:000002">
    <property type="entry name" value="Integrin beta"/>
    <property type="match status" value="1"/>
</dbReference>
<dbReference type="InterPro" id="IPR032695">
    <property type="entry name" value="Integrin_dom_sf"/>
</dbReference>
<dbReference type="GO" id="GO:0007229">
    <property type="term" value="P:integrin-mediated signaling pathway"/>
    <property type="evidence" value="ECO:0007669"/>
    <property type="project" value="UniProtKB-KW"/>
</dbReference>
<dbReference type="InterPro" id="IPR036465">
    <property type="entry name" value="vWFA_dom_sf"/>
</dbReference>
<feature type="domain" description="Integrin beta subunit VWA" evidence="16">
    <location>
        <begin position="24"/>
        <end position="448"/>
    </location>
</feature>
<keyword evidence="4" id="KW-0245">EGF-like domain</keyword>
<dbReference type="GO" id="GO:0016477">
    <property type="term" value="P:cell migration"/>
    <property type="evidence" value="ECO:0007669"/>
    <property type="project" value="TreeGrafter"/>
</dbReference>
<evidence type="ECO:0000256" key="4">
    <source>
        <dbReference type="ARBA" id="ARBA00022536"/>
    </source>
</evidence>
<dbReference type="Gene3D" id="2.60.40.1510">
    <property type="entry name" value="ntegrin, alpha v. Chain A, domain 3"/>
    <property type="match status" value="1"/>
</dbReference>
<protein>
    <recommendedName>
        <fullName evidence="14">Integrin beta</fullName>
    </recommendedName>
</protein>
<evidence type="ECO:0000256" key="15">
    <source>
        <dbReference type="SAM" id="SignalP"/>
    </source>
</evidence>
<keyword evidence="6 15" id="KW-0732">Signal</keyword>
<dbReference type="GO" id="GO:0005925">
    <property type="term" value="C:focal adhesion"/>
    <property type="evidence" value="ECO:0007669"/>
    <property type="project" value="TreeGrafter"/>
</dbReference>
<keyword evidence="5 14" id="KW-0812">Transmembrane</keyword>
<evidence type="ECO:0000256" key="7">
    <source>
        <dbReference type="ARBA" id="ARBA00022737"/>
    </source>
</evidence>
<feature type="signal peptide" evidence="15">
    <location>
        <begin position="1"/>
        <end position="18"/>
    </location>
</feature>
<organism evidence="17">
    <name type="scientific">Arion vulgaris</name>
    <dbReference type="NCBI Taxonomy" id="1028688"/>
    <lineage>
        <taxon>Eukaryota</taxon>
        <taxon>Metazoa</taxon>
        <taxon>Spiralia</taxon>
        <taxon>Lophotrochozoa</taxon>
        <taxon>Mollusca</taxon>
        <taxon>Gastropoda</taxon>
        <taxon>Heterobranchia</taxon>
        <taxon>Euthyneura</taxon>
        <taxon>Panpulmonata</taxon>
        <taxon>Eupulmonata</taxon>
        <taxon>Stylommatophora</taxon>
        <taxon>Helicina</taxon>
        <taxon>Arionoidea</taxon>
        <taxon>Arionidae</taxon>
        <taxon>Arion</taxon>
    </lineage>
</organism>
<dbReference type="InterPro" id="IPR057243">
    <property type="entry name" value="Integrin_I-EGF_CS"/>
</dbReference>
<comment type="similarity">
    <text evidence="2 14">Belongs to the integrin beta chain family.</text>
</comment>
<evidence type="ECO:0000259" key="16">
    <source>
        <dbReference type="SMART" id="SM00187"/>
    </source>
</evidence>
<dbReference type="GO" id="GO:0009986">
    <property type="term" value="C:cell surface"/>
    <property type="evidence" value="ECO:0007669"/>
    <property type="project" value="TreeGrafter"/>
</dbReference>
<dbReference type="EMBL" id="HACG01044139">
    <property type="protein sequence ID" value="CEK91004.1"/>
    <property type="molecule type" value="Transcribed_RNA"/>
</dbReference>
<name>A0A0B7BCG4_9EUPU</name>
<dbReference type="GO" id="GO:0008305">
    <property type="term" value="C:integrin complex"/>
    <property type="evidence" value="ECO:0007669"/>
    <property type="project" value="TreeGrafter"/>
</dbReference>
<dbReference type="Pfam" id="PF18372">
    <property type="entry name" value="I-EGF_1"/>
    <property type="match status" value="1"/>
</dbReference>
<keyword evidence="13" id="KW-0325">Glycoprotein</keyword>
<dbReference type="EMBL" id="HACG01044140">
    <property type="protein sequence ID" value="CEK91005.1"/>
    <property type="molecule type" value="Transcribed_RNA"/>
</dbReference>